<dbReference type="EMBL" id="ADBY01000047">
    <property type="protein sequence ID" value="EFE95491.1"/>
    <property type="molecule type" value="Genomic_DNA"/>
</dbReference>
<dbReference type="HOGENOM" id="CLU_3257739_0_0_6"/>
<dbReference type="Proteomes" id="UP000005723">
    <property type="component" value="Unassembled WGS sequence"/>
</dbReference>
<gene>
    <name evidence="1" type="ORF">HMPREF0758_2911</name>
</gene>
<evidence type="ECO:0000313" key="1">
    <source>
        <dbReference type="EMBL" id="EFE95491.1"/>
    </source>
</evidence>
<organism evidence="1 2">
    <name type="scientific">Serratia odorifera DSM 4582</name>
    <dbReference type="NCBI Taxonomy" id="667129"/>
    <lineage>
        <taxon>Bacteria</taxon>
        <taxon>Pseudomonadati</taxon>
        <taxon>Pseudomonadota</taxon>
        <taxon>Gammaproteobacteria</taxon>
        <taxon>Enterobacterales</taxon>
        <taxon>Yersiniaceae</taxon>
        <taxon>Serratia</taxon>
    </lineage>
</organism>
<accession>D4E411</accession>
<reference evidence="1 2" key="1">
    <citation type="submission" date="2010-01" db="EMBL/GenBank/DDBJ databases">
        <authorList>
            <person name="Muzny D."/>
            <person name="Qin X."/>
            <person name="Deng J."/>
            <person name="Jiang H."/>
            <person name="Liu Y."/>
            <person name="Qu J."/>
            <person name="Song X.-Z."/>
            <person name="Zhang L."/>
            <person name="Thornton R."/>
            <person name="Coyle M."/>
            <person name="Francisco L."/>
            <person name="Jackson L."/>
            <person name="Javaid M."/>
            <person name="Korchina V."/>
            <person name="Kovar C."/>
            <person name="Mata R."/>
            <person name="Mathew T."/>
            <person name="Ngo R."/>
            <person name="Nguyen L."/>
            <person name="Nguyen N."/>
            <person name="Okwuonu G."/>
            <person name="Ongeri F."/>
            <person name="Pham C."/>
            <person name="Simmons D."/>
            <person name="Wilczek-Boney K."/>
            <person name="Hale W."/>
            <person name="Jakkamsetti A."/>
            <person name="Pham P."/>
            <person name="Ruth R."/>
            <person name="San Lucas F."/>
            <person name="Warren J."/>
            <person name="Zhang J."/>
            <person name="Zhao Z."/>
            <person name="Zhou C."/>
            <person name="Zhu D."/>
            <person name="Lee S."/>
            <person name="Bess C."/>
            <person name="Blankenburg K."/>
            <person name="Forbes L."/>
            <person name="Fu Q."/>
            <person name="Gubbala S."/>
            <person name="Hirani K."/>
            <person name="Jayaseelan J.C."/>
            <person name="Lara F."/>
            <person name="Munidasa M."/>
            <person name="Palculict T."/>
            <person name="Patil S."/>
            <person name="Pu L.-L."/>
            <person name="Saada N."/>
            <person name="Tang L."/>
            <person name="Weissenberger G."/>
            <person name="Zhu Y."/>
            <person name="Hemphill L."/>
            <person name="Shang Y."/>
            <person name="Youmans B."/>
            <person name="Ayvaz T."/>
            <person name="Ross M."/>
            <person name="Santibanez J."/>
            <person name="Aqrawi P."/>
            <person name="Gross S."/>
            <person name="Joshi V."/>
            <person name="Fowler G."/>
            <person name="Nazareth L."/>
            <person name="Reid J."/>
            <person name="Worley K."/>
            <person name="Petrosino J."/>
            <person name="Highlander S."/>
            <person name="Gibbs R."/>
        </authorList>
    </citation>
    <scope>NUCLEOTIDE SEQUENCE [LARGE SCALE GENOMIC DNA]</scope>
    <source>
        <strain evidence="1 2">DSM 4582</strain>
    </source>
</reference>
<keyword evidence="2" id="KW-1185">Reference proteome</keyword>
<comment type="caution">
    <text evidence="1">The sequence shown here is derived from an EMBL/GenBank/DDBJ whole genome shotgun (WGS) entry which is preliminary data.</text>
</comment>
<dbReference type="AlphaFoldDB" id="D4E411"/>
<proteinExistence type="predicted"/>
<evidence type="ECO:0000313" key="2">
    <source>
        <dbReference type="Proteomes" id="UP000005723"/>
    </source>
</evidence>
<sequence>MAAVARLSNGLVSARNGGTGLVQTLMLKALHQSAAAKMKKPA</sequence>
<name>D4E411_SEROD</name>
<protein>
    <submittedName>
        <fullName evidence="1">Uncharacterized protein</fullName>
    </submittedName>
</protein>